<reference evidence="9 10" key="1">
    <citation type="submission" date="2020-12" db="EMBL/GenBank/DDBJ databases">
        <title>FDA dAtabase for Regulatory Grade micrObial Sequences (FDA-ARGOS): Supporting development and validation of Infectious Disease Dx tests.</title>
        <authorList>
            <person name="Sproer C."/>
            <person name="Gronow S."/>
            <person name="Severitt S."/>
            <person name="Schroder I."/>
            <person name="Tallon L."/>
            <person name="Sadzewicz L."/>
            <person name="Zhao X."/>
            <person name="Boylan J."/>
            <person name="Ott S."/>
            <person name="Bowen H."/>
            <person name="Vavikolanu K."/>
            <person name="Mehta A."/>
            <person name="Aluvathingal J."/>
            <person name="Nadendla S."/>
            <person name="Lowell S."/>
            <person name="Myers T."/>
            <person name="Yan Y."/>
            <person name="Sichtig H."/>
        </authorList>
    </citation>
    <scope>NUCLEOTIDE SEQUENCE [LARGE SCALE GENOMIC DNA]</scope>
    <source>
        <strain evidence="9 10">FDAARGOS_933</strain>
    </source>
</reference>
<dbReference type="Pfam" id="PF12832">
    <property type="entry name" value="MFS_1_like"/>
    <property type="match status" value="1"/>
</dbReference>
<dbReference type="RefSeq" id="WP_111805191.1">
    <property type="nucleotide sequence ID" value="NZ_CAWOOK010000057.1"/>
</dbReference>
<dbReference type="NCBIfam" id="NF037955">
    <property type="entry name" value="mfs"/>
    <property type="match status" value="1"/>
</dbReference>
<keyword evidence="3" id="KW-1003">Cell membrane</keyword>
<dbReference type="GeneID" id="60788096"/>
<dbReference type="PANTHER" id="PTHR23522">
    <property type="entry name" value="BLL5896 PROTEIN"/>
    <property type="match status" value="1"/>
</dbReference>
<keyword evidence="2" id="KW-0813">Transport</keyword>
<keyword evidence="7" id="KW-0472">Membrane</keyword>
<dbReference type="InterPro" id="IPR024989">
    <property type="entry name" value="MFS_assoc_dom"/>
</dbReference>
<dbReference type="Gene3D" id="1.20.1250.20">
    <property type="entry name" value="MFS general substrate transporter like domains"/>
    <property type="match status" value="2"/>
</dbReference>
<evidence type="ECO:0000256" key="6">
    <source>
        <dbReference type="ARBA" id="ARBA00022989"/>
    </source>
</evidence>
<evidence type="ECO:0000256" key="7">
    <source>
        <dbReference type="ARBA" id="ARBA00023136"/>
    </source>
</evidence>
<organism evidence="9 10">
    <name type="scientific">Aeromonas allosaccharophila</name>
    <dbReference type="NCBI Taxonomy" id="656"/>
    <lineage>
        <taxon>Bacteria</taxon>
        <taxon>Pseudomonadati</taxon>
        <taxon>Pseudomonadota</taxon>
        <taxon>Gammaproteobacteria</taxon>
        <taxon>Aeromonadales</taxon>
        <taxon>Aeromonadaceae</taxon>
        <taxon>Aeromonas</taxon>
    </lineage>
</organism>
<evidence type="ECO:0000256" key="1">
    <source>
        <dbReference type="ARBA" id="ARBA00004429"/>
    </source>
</evidence>
<gene>
    <name evidence="9" type="ORF">I6G90_20775</name>
</gene>
<dbReference type="Proteomes" id="UP000595101">
    <property type="component" value="Chromosome"/>
</dbReference>
<dbReference type="InterPro" id="IPR036259">
    <property type="entry name" value="MFS_trans_sf"/>
</dbReference>
<keyword evidence="5" id="KW-0812">Transmembrane</keyword>
<comment type="subcellular location">
    <subcellularLocation>
        <location evidence="1">Cell inner membrane</location>
        <topology evidence="1">Multi-pass membrane protein</topology>
    </subcellularLocation>
</comment>
<evidence type="ECO:0000256" key="2">
    <source>
        <dbReference type="ARBA" id="ARBA00022448"/>
    </source>
</evidence>
<dbReference type="GO" id="GO:0030395">
    <property type="term" value="F:lactose binding"/>
    <property type="evidence" value="ECO:0007669"/>
    <property type="project" value="TreeGrafter"/>
</dbReference>
<protein>
    <submittedName>
        <fullName evidence="9">3-phenylpropionate MFS transporter</fullName>
    </submittedName>
</protein>
<dbReference type="PIRSF" id="PIRSF004925">
    <property type="entry name" value="HcaT"/>
    <property type="match status" value="1"/>
</dbReference>
<keyword evidence="4" id="KW-0997">Cell inner membrane</keyword>
<evidence type="ECO:0000313" key="9">
    <source>
        <dbReference type="EMBL" id="QPR54791.1"/>
    </source>
</evidence>
<evidence type="ECO:0000256" key="3">
    <source>
        <dbReference type="ARBA" id="ARBA00022475"/>
    </source>
</evidence>
<dbReference type="KEGG" id="aall:I6G90_20775"/>
<keyword evidence="6" id="KW-1133">Transmembrane helix</keyword>
<evidence type="ECO:0000256" key="4">
    <source>
        <dbReference type="ARBA" id="ARBA00022519"/>
    </source>
</evidence>
<evidence type="ECO:0000259" key="8">
    <source>
        <dbReference type="Pfam" id="PF12832"/>
    </source>
</evidence>
<accession>A0A1Q5VV72</accession>
<sequence length="384" mass="41628">MPAFSWLALFFGAFYFVYGAYLPFWSLWLEGVGVSAEMIGLLLGAGMAIRFAGNLMVMGQIKGAGHLLPVTRLLSLLSLLAFLGFYLSHNLWWLVGLTLLANFIYPTLMPVGEALATRMVVQAHLDYGKVRLCGSFAFIVASTLVGALVGNFGSEWILHTMVAGLVLMLLLSWLPLYPAPQDSQGERAKASLLATLRSAPVRRFLLLTALLQGSHAAYYGFSAIYWKAQGYSGTIIGYLWALGVVAEICMFAADKRFLQRFGAQSLFIAGAIGCVVRWVLLGASTELWVLVLGQLLHSVTFGMSHLGAVRFMTRQLPAEQLIPTQALYAALGLGMTVAALMAICGVLFEPIGGGIFFLMVLVVLPVFFLRLRPFAPSAQESAPA</sequence>
<feature type="domain" description="Major facilitator superfamily associated" evidence="8">
    <location>
        <begin position="7"/>
        <end position="358"/>
    </location>
</feature>
<evidence type="ECO:0000256" key="5">
    <source>
        <dbReference type="ARBA" id="ARBA00022692"/>
    </source>
</evidence>
<dbReference type="GO" id="GO:0015528">
    <property type="term" value="F:lactose:proton symporter activity"/>
    <property type="evidence" value="ECO:0007669"/>
    <property type="project" value="TreeGrafter"/>
</dbReference>
<dbReference type="SUPFAM" id="SSF103473">
    <property type="entry name" value="MFS general substrate transporter"/>
    <property type="match status" value="1"/>
</dbReference>
<dbReference type="NCBIfam" id="NF008346">
    <property type="entry name" value="PRK11128.1"/>
    <property type="match status" value="1"/>
</dbReference>
<dbReference type="GO" id="GO:0005886">
    <property type="term" value="C:plasma membrane"/>
    <property type="evidence" value="ECO:0007669"/>
    <property type="project" value="UniProtKB-SubCell"/>
</dbReference>
<name>A0A1Q5VV72_9GAMM</name>
<evidence type="ECO:0000313" key="10">
    <source>
        <dbReference type="Proteomes" id="UP000595101"/>
    </source>
</evidence>
<dbReference type="PANTHER" id="PTHR23522:SF10">
    <property type="entry name" value="3-PHENYLPROPIONIC ACID TRANSPORTER-RELATED"/>
    <property type="match status" value="1"/>
</dbReference>
<proteinExistence type="predicted"/>
<dbReference type="AlphaFoldDB" id="A0A1Q5VV72"/>
<dbReference type="InterPro" id="IPR026032">
    <property type="entry name" value="HcaT-like"/>
</dbReference>
<dbReference type="EMBL" id="CP065745">
    <property type="protein sequence ID" value="QPR54791.1"/>
    <property type="molecule type" value="Genomic_DNA"/>
</dbReference>